<dbReference type="STRING" id="946122.A0A0C2WXH5"/>
<evidence type="ECO:0000256" key="12">
    <source>
        <dbReference type="ARBA" id="ARBA00023157"/>
    </source>
</evidence>
<evidence type="ECO:0000313" key="13">
    <source>
        <dbReference type="EMBL" id="KIL61078.1"/>
    </source>
</evidence>
<dbReference type="Proteomes" id="UP000054549">
    <property type="component" value="Unassembled WGS sequence"/>
</dbReference>
<dbReference type="EMBL" id="KN818289">
    <property type="protein sequence ID" value="KIL61078.1"/>
    <property type="molecule type" value="Genomic_DNA"/>
</dbReference>
<evidence type="ECO:0000256" key="4">
    <source>
        <dbReference type="ARBA" id="ARBA00008006"/>
    </source>
</evidence>
<evidence type="ECO:0000256" key="5">
    <source>
        <dbReference type="ARBA" id="ARBA00018677"/>
    </source>
</evidence>
<evidence type="ECO:0000256" key="1">
    <source>
        <dbReference type="ARBA" id="ARBA00003195"/>
    </source>
</evidence>
<evidence type="ECO:0000256" key="8">
    <source>
        <dbReference type="ARBA" id="ARBA00022792"/>
    </source>
</evidence>
<evidence type="ECO:0000256" key="9">
    <source>
        <dbReference type="ARBA" id="ARBA00022982"/>
    </source>
</evidence>
<dbReference type="PANTHER" id="PTHR20900:SF0">
    <property type="entry name" value="NADH DEHYDROGENASE [UBIQUINONE] 1 BETA SUBCOMPLEX SUBUNIT 7"/>
    <property type="match status" value="1"/>
</dbReference>
<comment type="subcellular location">
    <subcellularLocation>
        <location evidence="3">Mitochondrion inner membrane</location>
        <topology evidence="3">Peripheral membrane protein</topology>
    </subcellularLocation>
    <subcellularLocation>
        <location evidence="2">Mitochondrion intermembrane space</location>
    </subcellularLocation>
</comment>
<dbReference type="OrthoDB" id="268414at2759"/>
<gene>
    <name evidence="13" type="ORF">M378DRAFT_167441</name>
</gene>
<protein>
    <recommendedName>
        <fullName evidence="5">NADH dehydrogenase [ubiquinone] 1 beta subcomplex subunit 7</fullName>
    </recommendedName>
</protein>
<organism evidence="13 14">
    <name type="scientific">Amanita muscaria (strain Koide BX008)</name>
    <dbReference type="NCBI Taxonomy" id="946122"/>
    <lineage>
        <taxon>Eukaryota</taxon>
        <taxon>Fungi</taxon>
        <taxon>Dikarya</taxon>
        <taxon>Basidiomycota</taxon>
        <taxon>Agaricomycotina</taxon>
        <taxon>Agaricomycetes</taxon>
        <taxon>Agaricomycetidae</taxon>
        <taxon>Agaricales</taxon>
        <taxon>Pluteineae</taxon>
        <taxon>Amanitaceae</taxon>
        <taxon>Amanita</taxon>
    </lineage>
</organism>
<comment type="function">
    <text evidence="1">Accessory subunit of the mitochondrial membrane respiratory chain NADH dehydrogenase (Complex I), that is believed not to be involved in catalysis. Complex I functions in the transfer of electrons from NADH to the respiratory chain. The immediate electron acceptor for the enzyme is believed to be ubiquinone.</text>
</comment>
<dbReference type="InterPro" id="IPR008698">
    <property type="entry name" value="NDUB7"/>
</dbReference>
<keyword evidence="14" id="KW-1185">Reference proteome</keyword>
<dbReference type="GO" id="GO:0005758">
    <property type="term" value="C:mitochondrial intermembrane space"/>
    <property type="evidence" value="ECO:0007669"/>
    <property type="project" value="UniProtKB-SubCell"/>
</dbReference>
<sequence length="54" mass="6305">MTSSTSALQSELKAHRVPLGWRDNCSALLLPLNVCRKNTYYLPWECEHDRHAYE</sequence>
<evidence type="ECO:0000256" key="11">
    <source>
        <dbReference type="ARBA" id="ARBA00023136"/>
    </source>
</evidence>
<keyword evidence="6" id="KW-0813">Transport</keyword>
<evidence type="ECO:0000256" key="7">
    <source>
        <dbReference type="ARBA" id="ARBA00022660"/>
    </source>
</evidence>
<dbReference type="GO" id="GO:0005743">
    <property type="term" value="C:mitochondrial inner membrane"/>
    <property type="evidence" value="ECO:0007669"/>
    <property type="project" value="UniProtKB-SubCell"/>
</dbReference>
<dbReference type="PANTHER" id="PTHR20900">
    <property type="entry name" value="NADH:UBIQUINONE OXIDOREDUCTASE B18-LIKE SUBUNIT"/>
    <property type="match status" value="1"/>
</dbReference>
<keyword evidence="12" id="KW-1015">Disulfide bond</keyword>
<dbReference type="InParanoid" id="A0A0C2WXH5"/>
<evidence type="ECO:0000256" key="10">
    <source>
        <dbReference type="ARBA" id="ARBA00023128"/>
    </source>
</evidence>
<proteinExistence type="inferred from homology"/>
<keyword evidence="8" id="KW-0999">Mitochondrion inner membrane</keyword>
<evidence type="ECO:0000256" key="6">
    <source>
        <dbReference type="ARBA" id="ARBA00022448"/>
    </source>
</evidence>
<dbReference type="Pfam" id="PF05676">
    <property type="entry name" value="NDUF_B7"/>
    <property type="match status" value="1"/>
</dbReference>
<comment type="similarity">
    <text evidence="4">Belongs to the complex I NDUFB7 subunit family.</text>
</comment>
<reference evidence="13 14" key="1">
    <citation type="submission" date="2014-04" db="EMBL/GenBank/DDBJ databases">
        <title>Evolutionary Origins and Diversification of the Mycorrhizal Mutualists.</title>
        <authorList>
            <consortium name="DOE Joint Genome Institute"/>
            <consortium name="Mycorrhizal Genomics Consortium"/>
            <person name="Kohler A."/>
            <person name="Kuo A."/>
            <person name="Nagy L.G."/>
            <person name="Floudas D."/>
            <person name="Copeland A."/>
            <person name="Barry K.W."/>
            <person name="Cichocki N."/>
            <person name="Veneault-Fourrey C."/>
            <person name="LaButti K."/>
            <person name="Lindquist E.A."/>
            <person name="Lipzen A."/>
            <person name="Lundell T."/>
            <person name="Morin E."/>
            <person name="Murat C."/>
            <person name="Riley R."/>
            <person name="Ohm R."/>
            <person name="Sun H."/>
            <person name="Tunlid A."/>
            <person name="Henrissat B."/>
            <person name="Grigoriev I.V."/>
            <person name="Hibbett D.S."/>
            <person name="Martin F."/>
        </authorList>
    </citation>
    <scope>NUCLEOTIDE SEQUENCE [LARGE SCALE GENOMIC DNA]</scope>
    <source>
        <strain evidence="13 14">Koide BX008</strain>
    </source>
</reference>
<dbReference type="HOGENOM" id="CLU_154847_3_1_1"/>
<keyword evidence="7" id="KW-0679">Respiratory chain</keyword>
<name>A0A0C2WXH5_AMAMK</name>
<keyword evidence="10" id="KW-0496">Mitochondrion</keyword>
<keyword evidence="11" id="KW-0472">Membrane</keyword>
<evidence type="ECO:0000256" key="3">
    <source>
        <dbReference type="ARBA" id="ARBA00004637"/>
    </source>
</evidence>
<feature type="non-terminal residue" evidence="13">
    <location>
        <position position="54"/>
    </location>
</feature>
<dbReference type="AlphaFoldDB" id="A0A0C2WXH5"/>
<evidence type="ECO:0000313" key="14">
    <source>
        <dbReference type="Proteomes" id="UP000054549"/>
    </source>
</evidence>
<keyword evidence="9" id="KW-0249">Electron transport</keyword>
<accession>A0A0C2WXH5</accession>
<evidence type="ECO:0000256" key="2">
    <source>
        <dbReference type="ARBA" id="ARBA00004569"/>
    </source>
</evidence>